<proteinExistence type="predicted"/>
<keyword evidence="1" id="KW-0732">Signal</keyword>
<dbReference type="SUPFAM" id="SSF52317">
    <property type="entry name" value="Class I glutamine amidotransferase-like"/>
    <property type="match status" value="1"/>
</dbReference>
<dbReference type="EMBL" id="VTCY01000003">
    <property type="protein sequence ID" value="KAB0452342.1"/>
    <property type="molecule type" value="Genomic_DNA"/>
</dbReference>
<evidence type="ECO:0000313" key="3">
    <source>
        <dbReference type="EMBL" id="KAB0452342.1"/>
    </source>
</evidence>
<accession>A0A643CLH4</accession>
<feature type="signal peptide" evidence="1">
    <location>
        <begin position="1"/>
        <end position="20"/>
    </location>
</feature>
<dbReference type="PROSITE" id="PS50030">
    <property type="entry name" value="UBA"/>
    <property type="match status" value="1"/>
</dbReference>
<organism evidence="3">
    <name type="scientific">Anaplasma marginale</name>
    <dbReference type="NCBI Taxonomy" id="770"/>
    <lineage>
        <taxon>Bacteria</taxon>
        <taxon>Pseudomonadati</taxon>
        <taxon>Pseudomonadota</taxon>
        <taxon>Alphaproteobacteria</taxon>
        <taxon>Rickettsiales</taxon>
        <taxon>Anaplasmataceae</taxon>
        <taxon>Anaplasma</taxon>
    </lineage>
</organism>
<dbReference type="Gene3D" id="3.40.50.880">
    <property type="match status" value="1"/>
</dbReference>
<gene>
    <name evidence="3" type="ORF">FY207_01605</name>
</gene>
<dbReference type="GO" id="GO:0016740">
    <property type="term" value="F:transferase activity"/>
    <property type="evidence" value="ECO:0007669"/>
    <property type="project" value="UniProtKB-KW"/>
</dbReference>
<reference evidence="3" key="1">
    <citation type="submission" date="2019-08" db="EMBL/GenBank/DDBJ databases">
        <authorList>
            <person name="Amaro Estrada I."/>
            <person name="Quiroz Castaneda R.E."/>
            <person name="Martinez Ocampo F."/>
            <person name="Rodriguez Camarillo S.D."/>
        </authorList>
    </citation>
    <scope>NUCLEOTIDE SEQUENCE</scope>
    <source>
        <strain evidence="3">MEX-30-184-02</strain>
    </source>
</reference>
<name>A0A643CLH4_ANAMA</name>
<evidence type="ECO:0000259" key="2">
    <source>
        <dbReference type="PROSITE" id="PS50030"/>
    </source>
</evidence>
<dbReference type="AlphaFoldDB" id="A0A643CLH4"/>
<comment type="caution">
    <text evidence="3">The sequence shown here is derived from an EMBL/GenBank/DDBJ whole genome shotgun (WGS) entry which is preliminary data.</text>
</comment>
<keyword evidence="3" id="KW-0808">Transferase</keyword>
<evidence type="ECO:0000256" key="1">
    <source>
        <dbReference type="SAM" id="SignalP"/>
    </source>
</evidence>
<sequence length="307" mass="32745">MKCLSGYVRTALCCFLLSWACTFECVHALTASTVGILSTKSSTYPNEYDTATGITELLVTLGAKNVTIVDYNKIIENAGGAGADMAAIKDSLSGFLRENNIDRILIPGNYYNIVSPPLPPVPNRQLVTDAVVGLMNSGADLHILGICGGLQGVLRSQNVRLSRVQDILGSSAMAESHNIADPNPRLPGVPLMRARALPGTKLEVIVRKVNAGDDPVFYLPDAHKEAVDNSPENMEKLKALGYKVAAVSDDGIIEALEDSKGNMLIQMHPEYLLMNADKKTGKHRAVDLGIKVALAIITDFLGDGSAG</sequence>
<feature type="domain" description="UBA" evidence="2">
    <location>
        <begin position="226"/>
        <end position="275"/>
    </location>
</feature>
<dbReference type="InterPro" id="IPR029062">
    <property type="entry name" value="Class_I_gatase-like"/>
</dbReference>
<dbReference type="InterPro" id="IPR015940">
    <property type="entry name" value="UBA"/>
</dbReference>
<feature type="chain" id="PRO_5024796707" evidence="1">
    <location>
        <begin position="21"/>
        <end position="307"/>
    </location>
</feature>
<protein>
    <submittedName>
        <fullName evidence="3">Amidotransferase</fullName>
    </submittedName>
</protein>